<reference evidence="2 3" key="1">
    <citation type="submission" date="2020-07" db="EMBL/GenBank/DDBJ databases">
        <title>Roseicoccus Jingziensis gen. nov., sp. nov., isolated from coastal seawater.</title>
        <authorList>
            <person name="Feng X."/>
        </authorList>
    </citation>
    <scope>NUCLEOTIDE SEQUENCE [LARGE SCALE GENOMIC DNA]</scope>
    <source>
        <strain evidence="2 3">N1E253</strain>
    </source>
</reference>
<dbReference type="Proteomes" id="UP000557872">
    <property type="component" value="Unassembled WGS sequence"/>
</dbReference>
<dbReference type="EMBL" id="JACBAZ010000005">
    <property type="protein sequence ID" value="NWK56585.1"/>
    <property type="molecule type" value="Genomic_DNA"/>
</dbReference>
<evidence type="ECO:0000256" key="1">
    <source>
        <dbReference type="SAM" id="MobiDB-lite"/>
    </source>
</evidence>
<dbReference type="InterPro" id="IPR022385">
    <property type="entry name" value="Rhs_assc_core"/>
</dbReference>
<name>A0A851GN75_9BACT</name>
<comment type="caution">
    <text evidence="2">The sequence shown here is derived from an EMBL/GenBank/DDBJ whole genome shotgun (WGS) entry which is preliminary data.</text>
</comment>
<sequence length="173" mass="18956">MSSCNCPPDKQRDAPDNGFNYYAYRYYDPVTGRWKSRDPIEEQGGINVYGMIDNDSINYYDVKGLERRPRFIPLPQPPGGGNANVRPAPPQKVPGPPNPPFNPNAGMMWIALEEAMIEVEINKCCMEMLPDGVAPLLRYLLGPLPIIEVAEGSSTGGGMNGARAAEQKAETKA</sequence>
<feature type="region of interest" description="Disordered" evidence="1">
    <location>
        <begin position="72"/>
        <end position="100"/>
    </location>
</feature>
<dbReference type="Gene3D" id="2.180.10.10">
    <property type="entry name" value="RHS repeat-associated core"/>
    <property type="match status" value="1"/>
</dbReference>
<accession>A0A851GN75</accession>
<dbReference type="NCBIfam" id="TIGR03696">
    <property type="entry name" value="Rhs_assc_core"/>
    <property type="match status" value="1"/>
</dbReference>
<keyword evidence="3" id="KW-1185">Reference proteome</keyword>
<evidence type="ECO:0000313" key="2">
    <source>
        <dbReference type="EMBL" id="NWK56585.1"/>
    </source>
</evidence>
<proteinExistence type="predicted"/>
<dbReference type="RefSeq" id="WP_178933389.1">
    <property type="nucleotide sequence ID" value="NZ_JACBAZ010000005.1"/>
</dbReference>
<feature type="non-terminal residue" evidence="2">
    <location>
        <position position="173"/>
    </location>
</feature>
<gene>
    <name evidence="2" type="ORF">HW115_13265</name>
</gene>
<protein>
    <submittedName>
        <fullName evidence="2">RHS repeat-associated core domain-containing protein</fullName>
    </submittedName>
</protein>
<organism evidence="2 3">
    <name type="scientific">Oceaniferula marina</name>
    <dbReference type="NCBI Taxonomy" id="2748318"/>
    <lineage>
        <taxon>Bacteria</taxon>
        <taxon>Pseudomonadati</taxon>
        <taxon>Verrucomicrobiota</taxon>
        <taxon>Verrucomicrobiia</taxon>
        <taxon>Verrucomicrobiales</taxon>
        <taxon>Verrucomicrobiaceae</taxon>
        <taxon>Oceaniferula</taxon>
    </lineage>
</organism>
<feature type="region of interest" description="Disordered" evidence="1">
    <location>
        <begin position="153"/>
        <end position="173"/>
    </location>
</feature>
<evidence type="ECO:0000313" key="3">
    <source>
        <dbReference type="Proteomes" id="UP000557872"/>
    </source>
</evidence>
<dbReference type="AlphaFoldDB" id="A0A851GN75"/>
<feature type="compositionally biased region" description="Pro residues" evidence="1">
    <location>
        <begin position="87"/>
        <end position="100"/>
    </location>
</feature>